<dbReference type="PANTHER" id="PTHR39206">
    <property type="entry name" value="SLL8004 PROTEIN"/>
    <property type="match status" value="1"/>
</dbReference>
<comment type="similarity">
    <text evidence="1">Belongs to the zeta toxin family.</text>
</comment>
<evidence type="ECO:0000256" key="6">
    <source>
        <dbReference type="ARBA" id="ARBA00032897"/>
    </source>
</evidence>
<feature type="domain" description="Zeta toxin" evidence="8">
    <location>
        <begin position="3"/>
        <end position="161"/>
    </location>
</feature>
<dbReference type="RefSeq" id="WP_056965308.1">
    <property type="nucleotide sequence ID" value="NZ_AZFC01000035.1"/>
</dbReference>
<sequence length="196" mass="21771">MTQPTYLILAGTSGAGKSTFTATQPELFTAHRRIDANDLLQADHGNWQSARDHRAAIRQAIHQVKDALAKRETFYVETVLANDDHTQLALIEDARRLGYRVELIYISIQSPELATQRIAARQAQGGPGQPPDVTADRYGQSSAYFAKVAALCDDLTIYDNTTEFRRVYRAVAGQVVNNRLAEFPWLWSLIGVAPLS</sequence>
<dbReference type="EMBL" id="AZFC01000035">
    <property type="protein sequence ID" value="KRL46989.1"/>
    <property type="molecule type" value="Genomic_DNA"/>
</dbReference>
<dbReference type="Pfam" id="PF06414">
    <property type="entry name" value="Zeta_toxin"/>
    <property type="match status" value="1"/>
</dbReference>
<keyword evidence="4" id="KW-0547">Nucleotide-binding</keyword>
<gene>
    <name evidence="9" type="ORF">FD37_GL000470</name>
</gene>
<evidence type="ECO:0000256" key="3">
    <source>
        <dbReference type="ARBA" id="ARBA00022649"/>
    </source>
</evidence>
<dbReference type="InterPro" id="IPR010488">
    <property type="entry name" value="Zeta_toxin_domain"/>
</dbReference>
<evidence type="ECO:0000256" key="2">
    <source>
        <dbReference type="ARBA" id="ARBA00011963"/>
    </source>
</evidence>
<evidence type="ECO:0000256" key="1">
    <source>
        <dbReference type="ARBA" id="ARBA00009104"/>
    </source>
</evidence>
<reference evidence="9 10" key="1">
    <citation type="journal article" date="2015" name="Genome Announc.">
        <title>Expanding the biotechnology potential of lactobacilli through comparative genomics of 213 strains and associated genera.</title>
        <authorList>
            <person name="Sun Z."/>
            <person name="Harris H.M."/>
            <person name="McCann A."/>
            <person name="Guo C."/>
            <person name="Argimon S."/>
            <person name="Zhang W."/>
            <person name="Yang X."/>
            <person name="Jeffery I.B."/>
            <person name="Cooney J.C."/>
            <person name="Kagawa T.F."/>
            <person name="Liu W."/>
            <person name="Song Y."/>
            <person name="Salvetti E."/>
            <person name="Wrobel A."/>
            <person name="Rasinkangas P."/>
            <person name="Parkhill J."/>
            <person name="Rea M.C."/>
            <person name="O'Sullivan O."/>
            <person name="Ritari J."/>
            <person name="Douillard F.P."/>
            <person name="Paul Ross R."/>
            <person name="Yang R."/>
            <person name="Briner A.E."/>
            <person name="Felis G.E."/>
            <person name="de Vos W.M."/>
            <person name="Barrangou R."/>
            <person name="Klaenhammer T.R."/>
            <person name="Caufield P.W."/>
            <person name="Cui Y."/>
            <person name="Zhang H."/>
            <person name="O'Toole P.W."/>
        </authorList>
    </citation>
    <scope>NUCLEOTIDE SEQUENCE [LARGE SCALE GENOMIC DNA]</scope>
    <source>
        <strain evidence="9 10">DSM 15429</strain>
    </source>
</reference>
<keyword evidence="3" id="KW-1277">Toxin-antitoxin system</keyword>
<dbReference type="SUPFAM" id="SSF52540">
    <property type="entry name" value="P-loop containing nucleoside triphosphate hydrolases"/>
    <property type="match status" value="1"/>
</dbReference>
<protein>
    <recommendedName>
        <fullName evidence="6">UDP-N-acetylglucosamine kinase</fullName>
        <ecNumber evidence="2">2.7.1.176</ecNumber>
    </recommendedName>
    <alternativeName>
        <fullName evidence="6">UDP-N-acetylglucosamine kinase</fullName>
    </alternativeName>
</protein>
<dbReference type="GO" id="GO:0016301">
    <property type="term" value="F:kinase activity"/>
    <property type="evidence" value="ECO:0007669"/>
    <property type="project" value="InterPro"/>
</dbReference>
<dbReference type="GO" id="GO:0005524">
    <property type="term" value="F:ATP binding"/>
    <property type="evidence" value="ECO:0007669"/>
    <property type="project" value="UniProtKB-KW"/>
</dbReference>
<dbReference type="InterPro" id="IPR027417">
    <property type="entry name" value="P-loop_NTPase"/>
</dbReference>
<evidence type="ECO:0000313" key="10">
    <source>
        <dbReference type="Proteomes" id="UP000051835"/>
    </source>
</evidence>
<evidence type="ECO:0000313" key="9">
    <source>
        <dbReference type="EMBL" id="KRL46989.1"/>
    </source>
</evidence>
<dbReference type="Gene3D" id="3.40.50.300">
    <property type="entry name" value="P-loop containing nucleotide triphosphate hydrolases"/>
    <property type="match status" value="1"/>
</dbReference>
<comment type="caution">
    <text evidence="9">The sequence shown here is derived from an EMBL/GenBank/DDBJ whole genome shotgun (WGS) entry which is preliminary data.</text>
</comment>
<dbReference type="PATRIC" id="fig|1423805.4.peg.477"/>
<dbReference type="Proteomes" id="UP000051835">
    <property type="component" value="Unassembled WGS sequence"/>
</dbReference>
<dbReference type="AlphaFoldDB" id="A0A0R1QQJ1"/>
<dbReference type="PANTHER" id="PTHR39206:SF1">
    <property type="entry name" value="SLL8004 PROTEIN"/>
    <property type="match status" value="1"/>
</dbReference>
<proteinExistence type="inferred from homology"/>
<comment type="catalytic activity">
    <reaction evidence="7">
        <text>UDP-N-acetyl-alpha-D-glucosamine + ATP = UDP-N-acetyl-alpha-D-glucosamine 3'-phosphate + ADP + H(+)</text>
        <dbReference type="Rhea" id="RHEA:32671"/>
        <dbReference type="ChEBI" id="CHEBI:15378"/>
        <dbReference type="ChEBI" id="CHEBI:30616"/>
        <dbReference type="ChEBI" id="CHEBI:57705"/>
        <dbReference type="ChEBI" id="CHEBI:64353"/>
        <dbReference type="ChEBI" id="CHEBI:456216"/>
        <dbReference type="EC" id="2.7.1.176"/>
    </reaction>
</comment>
<evidence type="ECO:0000256" key="4">
    <source>
        <dbReference type="ARBA" id="ARBA00022741"/>
    </source>
</evidence>
<evidence type="ECO:0000256" key="5">
    <source>
        <dbReference type="ARBA" id="ARBA00022840"/>
    </source>
</evidence>
<dbReference type="EC" id="2.7.1.176" evidence="2"/>
<evidence type="ECO:0000256" key="7">
    <source>
        <dbReference type="ARBA" id="ARBA00048178"/>
    </source>
</evidence>
<accession>A0A0R1QQJ1</accession>
<organism evidence="9 10">
    <name type="scientific">Levilactobacillus spicheri DSM 15429</name>
    <dbReference type="NCBI Taxonomy" id="1423805"/>
    <lineage>
        <taxon>Bacteria</taxon>
        <taxon>Bacillati</taxon>
        <taxon>Bacillota</taxon>
        <taxon>Bacilli</taxon>
        <taxon>Lactobacillales</taxon>
        <taxon>Lactobacillaceae</taxon>
        <taxon>Levilactobacillus</taxon>
    </lineage>
</organism>
<name>A0A0R1QQJ1_9LACO</name>
<evidence type="ECO:0000259" key="8">
    <source>
        <dbReference type="Pfam" id="PF06414"/>
    </source>
</evidence>
<keyword evidence="5" id="KW-0067">ATP-binding</keyword>